<dbReference type="CDD" id="cd09917">
    <property type="entry name" value="F-box_SF"/>
    <property type="match status" value="1"/>
</dbReference>
<name>A0A9P5Z7F4_9AGAR</name>
<proteinExistence type="predicted"/>
<reference evidence="4" key="1">
    <citation type="submission" date="2020-11" db="EMBL/GenBank/DDBJ databases">
        <authorList>
            <consortium name="DOE Joint Genome Institute"/>
            <person name="Ahrendt S."/>
            <person name="Riley R."/>
            <person name="Andreopoulos W."/>
            <person name="Labutti K."/>
            <person name="Pangilinan J."/>
            <person name="Ruiz-Duenas F.J."/>
            <person name="Barrasa J.M."/>
            <person name="Sanchez-Garcia M."/>
            <person name="Camarero S."/>
            <person name="Miyauchi S."/>
            <person name="Serrano A."/>
            <person name="Linde D."/>
            <person name="Babiker R."/>
            <person name="Drula E."/>
            <person name="Ayuso-Fernandez I."/>
            <person name="Pacheco R."/>
            <person name="Padilla G."/>
            <person name="Ferreira P."/>
            <person name="Barriuso J."/>
            <person name="Kellner H."/>
            <person name="Castanera R."/>
            <person name="Alfaro M."/>
            <person name="Ramirez L."/>
            <person name="Pisabarro A.G."/>
            <person name="Kuo A."/>
            <person name="Tritt A."/>
            <person name="Lipzen A."/>
            <person name="He G."/>
            <person name="Yan M."/>
            <person name="Ng V."/>
            <person name="Cullen D."/>
            <person name="Martin F."/>
            <person name="Rosso M.-N."/>
            <person name="Henrissat B."/>
            <person name="Hibbett D."/>
            <person name="Martinez A.T."/>
            <person name="Grigoriev I.V."/>
        </authorList>
    </citation>
    <scope>NUCLEOTIDE SEQUENCE</scope>
    <source>
        <strain evidence="4">CIRM-BRFM 674</strain>
    </source>
</reference>
<accession>A0A9P5Z7F4</accession>
<keyword evidence="5" id="KW-1185">Reference proteome</keyword>
<evidence type="ECO:0000313" key="4">
    <source>
        <dbReference type="EMBL" id="KAF9481490.1"/>
    </source>
</evidence>
<dbReference type="EMBL" id="MU155178">
    <property type="protein sequence ID" value="KAF9481490.1"/>
    <property type="molecule type" value="Genomic_DNA"/>
</dbReference>
<feature type="chain" id="PRO_5040428356" description="F-box domain-containing protein" evidence="2">
    <location>
        <begin position="31"/>
        <end position="246"/>
    </location>
</feature>
<comment type="caution">
    <text evidence="4">The sequence shown here is derived from an EMBL/GenBank/DDBJ whole genome shotgun (WGS) entry which is preliminary data.</text>
</comment>
<evidence type="ECO:0000259" key="3">
    <source>
        <dbReference type="PROSITE" id="PS50181"/>
    </source>
</evidence>
<feature type="domain" description="F-box" evidence="3">
    <location>
        <begin position="137"/>
        <end position="186"/>
    </location>
</feature>
<dbReference type="Proteomes" id="UP000807469">
    <property type="component" value="Unassembled WGS sequence"/>
</dbReference>
<dbReference type="OrthoDB" id="2322499at2759"/>
<feature type="signal peptide" evidence="2">
    <location>
        <begin position="1"/>
        <end position="30"/>
    </location>
</feature>
<gene>
    <name evidence="4" type="ORF">BDN70DRAFT_803339</name>
</gene>
<organism evidence="4 5">
    <name type="scientific">Pholiota conissans</name>
    <dbReference type="NCBI Taxonomy" id="109636"/>
    <lineage>
        <taxon>Eukaryota</taxon>
        <taxon>Fungi</taxon>
        <taxon>Dikarya</taxon>
        <taxon>Basidiomycota</taxon>
        <taxon>Agaricomycotina</taxon>
        <taxon>Agaricomycetes</taxon>
        <taxon>Agaricomycetidae</taxon>
        <taxon>Agaricales</taxon>
        <taxon>Agaricineae</taxon>
        <taxon>Strophariaceae</taxon>
        <taxon>Pholiota</taxon>
    </lineage>
</organism>
<protein>
    <recommendedName>
        <fullName evidence="3">F-box domain-containing protein</fullName>
    </recommendedName>
</protein>
<dbReference type="InterPro" id="IPR001810">
    <property type="entry name" value="F-box_dom"/>
</dbReference>
<feature type="compositionally biased region" description="Basic and acidic residues" evidence="1">
    <location>
        <begin position="114"/>
        <end position="124"/>
    </location>
</feature>
<dbReference type="Pfam" id="PF00646">
    <property type="entry name" value="F-box"/>
    <property type="match status" value="1"/>
</dbReference>
<evidence type="ECO:0000256" key="2">
    <source>
        <dbReference type="SAM" id="SignalP"/>
    </source>
</evidence>
<evidence type="ECO:0000256" key="1">
    <source>
        <dbReference type="SAM" id="MobiDB-lite"/>
    </source>
</evidence>
<sequence>MKLRPVNGLKRWLTLALYLNHIATIHLCCTLEFSVNNHEVVRPPTFCILKAQGASSLLVTRQAWNTLELRSKKRVPYRSTKIPANSSTFCNTSAVQSFGREQGKALKTRKRTRHNEIEPGDGRPAKRSHLYPHEGPLNNLVEAPVDVLFEIFGLLEPRDLLHIARTTKSLRSLLMSRSSVTVWKSARSNIFGLPDCPDDLSEPQYAALMFVKRCTVSFSQLNSSIFGKLMRLLHAALPQSNLECLC</sequence>
<dbReference type="AlphaFoldDB" id="A0A9P5Z7F4"/>
<keyword evidence="2" id="KW-0732">Signal</keyword>
<feature type="region of interest" description="Disordered" evidence="1">
    <location>
        <begin position="101"/>
        <end position="129"/>
    </location>
</feature>
<evidence type="ECO:0000313" key="5">
    <source>
        <dbReference type="Proteomes" id="UP000807469"/>
    </source>
</evidence>
<dbReference type="PROSITE" id="PS50181">
    <property type="entry name" value="FBOX"/>
    <property type="match status" value="1"/>
</dbReference>
<dbReference type="SUPFAM" id="SSF81383">
    <property type="entry name" value="F-box domain"/>
    <property type="match status" value="1"/>
</dbReference>
<dbReference type="InterPro" id="IPR036047">
    <property type="entry name" value="F-box-like_dom_sf"/>
</dbReference>